<evidence type="ECO:0000256" key="1">
    <source>
        <dbReference type="ARBA" id="ARBA00001971"/>
    </source>
</evidence>
<keyword evidence="3 4" id="KW-0349">Heme</keyword>
<dbReference type="OrthoDB" id="4746309at2"/>
<dbReference type="PANTHER" id="PTHR24305">
    <property type="entry name" value="CYTOCHROME P450"/>
    <property type="match status" value="1"/>
</dbReference>
<name>A0A345HML2_9ACTN</name>
<dbReference type="PANTHER" id="PTHR24305:SF166">
    <property type="entry name" value="CYTOCHROME P450 12A4, MITOCHONDRIAL-RELATED"/>
    <property type="match status" value="1"/>
</dbReference>
<dbReference type="PRINTS" id="PR00463">
    <property type="entry name" value="EP450I"/>
</dbReference>
<dbReference type="InterPro" id="IPR017972">
    <property type="entry name" value="Cyt_P450_CS"/>
</dbReference>
<keyword evidence="3 4" id="KW-0408">Iron</keyword>
<reference evidence="6" key="1">
    <citation type="submission" date="2018-07" db="EMBL/GenBank/DDBJ databases">
        <authorList>
            <person name="Zhao J."/>
        </authorList>
    </citation>
    <scope>NUCLEOTIDE SEQUENCE [LARGE SCALE GENOMIC DNA]</scope>
    <source>
        <strain evidence="6">GSSD-12</strain>
    </source>
</reference>
<dbReference type="Proteomes" id="UP000253868">
    <property type="component" value="Chromosome"/>
</dbReference>
<dbReference type="GO" id="GO:0020037">
    <property type="term" value="F:heme binding"/>
    <property type="evidence" value="ECO:0007669"/>
    <property type="project" value="InterPro"/>
</dbReference>
<dbReference type="GO" id="GO:0016705">
    <property type="term" value="F:oxidoreductase activity, acting on paired donors, with incorporation or reduction of molecular oxygen"/>
    <property type="evidence" value="ECO:0007669"/>
    <property type="project" value="InterPro"/>
</dbReference>
<dbReference type="AlphaFoldDB" id="A0A345HML2"/>
<dbReference type="Gene3D" id="1.10.630.10">
    <property type="entry name" value="Cytochrome P450"/>
    <property type="match status" value="1"/>
</dbReference>
<proteinExistence type="inferred from homology"/>
<protein>
    <submittedName>
        <fullName evidence="5">Cytochrome P450</fullName>
    </submittedName>
</protein>
<evidence type="ECO:0000256" key="2">
    <source>
        <dbReference type="ARBA" id="ARBA00010617"/>
    </source>
</evidence>
<comment type="cofactor">
    <cofactor evidence="1 3">
        <name>heme</name>
        <dbReference type="ChEBI" id="CHEBI:30413"/>
    </cofactor>
</comment>
<keyword evidence="3 4" id="KW-0479">Metal-binding</keyword>
<dbReference type="Pfam" id="PF00067">
    <property type="entry name" value="p450"/>
    <property type="match status" value="1"/>
</dbReference>
<dbReference type="InterPro" id="IPR036396">
    <property type="entry name" value="Cyt_P450_sf"/>
</dbReference>
<feature type="binding site" description="axial binding residue" evidence="3">
    <location>
        <position position="460"/>
    </location>
    <ligand>
        <name>heme</name>
        <dbReference type="ChEBI" id="CHEBI:30413"/>
    </ligand>
    <ligandPart>
        <name>Fe</name>
        <dbReference type="ChEBI" id="CHEBI:18248"/>
    </ligandPart>
</feature>
<dbReference type="CDD" id="cd11049">
    <property type="entry name" value="CYP170A1-like"/>
    <property type="match status" value="1"/>
</dbReference>
<evidence type="ECO:0000313" key="5">
    <source>
        <dbReference type="EMBL" id="AXG77936.1"/>
    </source>
</evidence>
<keyword evidence="6" id="KW-1185">Reference proteome</keyword>
<dbReference type="PRINTS" id="PR00385">
    <property type="entry name" value="P450"/>
</dbReference>
<comment type="similarity">
    <text evidence="2 4">Belongs to the cytochrome P450 family.</text>
</comment>
<dbReference type="EMBL" id="CP031194">
    <property type="protein sequence ID" value="AXG77936.1"/>
    <property type="molecule type" value="Genomic_DNA"/>
</dbReference>
<dbReference type="GO" id="GO:0004497">
    <property type="term" value="F:monooxygenase activity"/>
    <property type="evidence" value="ECO:0007669"/>
    <property type="project" value="UniProtKB-KW"/>
</dbReference>
<evidence type="ECO:0000256" key="4">
    <source>
        <dbReference type="RuleBase" id="RU000461"/>
    </source>
</evidence>
<dbReference type="InterPro" id="IPR050121">
    <property type="entry name" value="Cytochrome_P450_monoxygenase"/>
</dbReference>
<gene>
    <name evidence="5" type="ORF">DVK44_09735</name>
</gene>
<dbReference type="KEGG" id="spad:DVK44_09735"/>
<dbReference type="SUPFAM" id="SSF48264">
    <property type="entry name" value="Cytochrome P450"/>
    <property type="match status" value="1"/>
</dbReference>
<sequence length="526" mass="58697">MGFPYAYNSHLRCSRACPARPPYGLTCRASAVCRASAGKRDTRPKRDTSRVFGPCRGGPRSVVLGAMPEQPAMRTAPRSLPLAGHAVPLLTRPLEFLKTLPAFGSLVRIRIGPGDAYVPCEPALFRQILKDPRVHDKGGLFYERGREAVGNGLVTCRWDDHRRQRPLMQPSFDHRHINHYAGLMADEIAALMRTWRSGDVVDIDRAMATLTLRITTRALFSVPADHELVAQVEKWLPVLMDGFFRRMFVPARLLSLVPTRMNRQYPRAIAEMRKLTEEIIHEVRRKKGQDPGLLASLLNARDEVTGDPLGTQEIFDQALILLIAGSETTATALGFTFHLLGAHPEAGARLRDEVDGLLGGRTPRFEDLSGLTFTRQVLMESLRLYPPAWMFTRATTTACELGGHEFPEATTFLLSPYILHHDPDLFPSPETFDPDRWQPGGMSEESRRSVLPFGSGGRKCIGDQFALNEAMLAVAGIAGRWNLSPVTDRPMRPIARATLKPGPLPMRLQERLRQPVRKATITDLRD</sequence>
<evidence type="ECO:0000256" key="3">
    <source>
        <dbReference type="PIRSR" id="PIRSR602401-1"/>
    </source>
</evidence>
<organism evidence="5 6">
    <name type="scientific">Streptomyces paludis</name>
    <dbReference type="NCBI Taxonomy" id="2282738"/>
    <lineage>
        <taxon>Bacteria</taxon>
        <taxon>Bacillati</taxon>
        <taxon>Actinomycetota</taxon>
        <taxon>Actinomycetes</taxon>
        <taxon>Kitasatosporales</taxon>
        <taxon>Streptomycetaceae</taxon>
        <taxon>Streptomyces</taxon>
    </lineage>
</organism>
<dbReference type="PROSITE" id="PS00086">
    <property type="entry name" value="CYTOCHROME_P450"/>
    <property type="match status" value="1"/>
</dbReference>
<accession>A0A345HML2</accession>
<keyword evidence="4" id="KW-0503">Monooxygenase</keyword>
<dbReference type="GO" id="GO:0005506">
    <property type="term" value="F:iron ion binding"/>
    <property type="evidence" value="ECO:0007669"/>
    <property type="project" value="InterPro"/>
</dbReference>
<evidence type="ECO:0000313" key="6">
    <source>
        <dbReference type="Proteomes" id="UP000253868"/>
    </source>
</evidence>
<dbReference type="InterPro" id="IPR002401">
    <property type="entry name" value="Cyt_P450_E_grp-I"/>
</dbReference>
<dbReference type="InterPro" id="IPR001128">
    <property type="entry name" value="Cyt_P450"/>
</dbReference>
<keyword evidence="4" id="KW-0560">Oxidoreductase</keyword>